<evidence type="ECO:0000313" key="2">
    <source>
        <dbReference type="EMBL" id="OAD53575.1"/>
    </source>
</evidence>
<gene>
    <name evidence="2" type="ORF">WN48_09737</name>
</gene>
<reference evidence="2 3" key="1">
    <citation type="submission" date="2015-07" db="EMBL/GenBank/DDBJ databases">
        <title>The genome of Eufriesea mexicana.</title>
        <authorList>
            <person name="Pan H."/>
            <person name="Kapheim K."/>
        </authorList>
    </citation>
    <scope>NUCLEOTIDE SEQUENCE [LARGE SCALE GENOMIC DNA]</scope>
    <source>
        <strain evidence="2">0111107269</strain>
        <tissue evidence="2">Whole body</tissue>
    </source>
</reference>
<keyword evidence="3" id="KW-1185">Reference proteome</keyword>
<feature type="signal peptide" evidence="1">
    <location>
        <begin position="1"/>
        <end position="23"/>
    </location>
</feature>
<dbReference type="EMBL" id="KQ766789">
    <property type="protein sequence ID" value="OAD53575.1"/>
    <property type="molecule type" value="Genomic_DNA"/>
</dbReference>
<name>A0A310SH26_9HYME</name>
<dbReference type="Proteomes" id="UP000250275">
    <property type="component" value="Unassembled WGS sequence"/>
</dbReference>
<accession>A0A310SH26</accession>
<keyword evidence="1" id="KW-0732">Signal</keyword>
<evidence type="ECO:0000313" key="3">
    <source>
        <dbReference type="Proteomes" id="UP000250275"/>
    </source>
</evidence>
<protein>
    <submittedName>
        <fullName evidence="2">Uncharacterized protein</fullName>
    </submittedName>
</protein>
<evidence type="ECO:0000256" key="1">
    <source>
        <dbReference type="SAM" id="SignalP"/>
    </source>
</evidence>
<proteinExistence type="predicted"/>
<organism evidence="2 3">
    <name type="scientific">Eufriesea mexicana</name>
    <dbReference type="NCBI Taxonomy" id="516756"/>
    <lineage>
        <taxon>Eukaryota</taxon>
        <taxon>Metazoa</taxon>
        <taxon>Ecdysozoa</taxon>
        <taxon>Arthropoda</taxon>
        <taxon>Hexapoda</taxon>
        <taxon>Insecta</taxon>
        <taxon>Pterygota</taxon>
        <taxon>Neoptera</taxon>
        <taxon>Endopterygota</taxon>
        <taxon>Hymenoptera</taxon>
        <taxon>Apocrita</taxon>
        <taxon>Aculeata</taxon>
        <taxon>Apoidea</taxon>
        <taxon>Anthophila</taxon>
        <taxon>Apidae</taxon>
        <taxon>Eufriesea</taxon>
    </lineage>
</organism>
<feature type="chain" id="PRO_5016252270" evidence="1">
    <location>
        <begin position="24"/>
        <end position="2258"/>
    </location>
</feature>
<sequence length="2258" mass="257559">MSPSIRSPTILLFLLLYANNTICWNILETSEILDQLQDIDLSRNRRNSEDESPIWMEYEFGTGVGNREDLVVSNISVHRYPKLPETATDWQFLDVNGTNYLFRTEKSTLFFYKFDSEKPAVDDPVNLHVDGAILTFKVISLRSEFDIVAVLCVESANGTLLRWYKLVDGNSFEFFWSWPIQKRIKDITFIQHEEPYKILLLNDNDMHIGPQYSFIDVYGFNIELATDTFHFWLHHRSFVPSALDIQVCSVYENILLAVQTANDVLLYEYRNTMETNIFQNVQTIKSQDLQNFVCFESGYLQFLAISGPEAGLFHSVNGEFQFNTDSEFDVSEITWVGSIRLDTYRDESLLLIQLKNSTVSALAWQGLSFKKIQLPNNILDRFDLSKITPLPKYGFIFGNRFVKLHTELKSVKHPIQYTTERLLILQRLLNVGIRVGYFLGSKDTLNHQEKILDETEARLNKSYLVNPVVTGFWNLSIVNATNATISDNVIYQSVTLGATNLTNEDLAFDTNKFEDKLKSVQEKLDKIDAKLTSVVDSNSGELRLDSDVEIFGNINVTGNLYVRNLTALSINDFNITTDSDSSGEYHVIGGNKKLDSIQAENLTVHTVNGIPIENIRFGDVMEDYSHVDFSRINRAEIDGHLSFSTINGIDWKTLMKNIVWKDKSMFIPGDTVIEGTLSSDIFKLVIVNDLFYPEDYVLMSSTTPVIVTGRKSFDFVLTTELGNVTTLNGVDFQDYVILNKENVLKKEMTFENLTIDGELRFVSTFQRLRHFQIHHREATDLATFVKCRYTCRIFFGIESECMGTLGPFSKMRGENRERKPVCETREIDTLNHQEKILDETEARLNKSYLVNPVVTGFWNLSIVNATNATISDNVIYQSVTLGATNLTNEDLAFDTNKFEDKLKSVQEKLDKIDAKLTSVVDSNSGELRLDSDVEIFGNINVTGNLYVRNLTALSINDFNITTDSDSSGEYHVIGGNKKLDSIQAENLTVHTVNGIPIENIRFGDVMEDYSHVDFSRINRAEIDGHLSFSTINGIDWKTLMKNIVWKDKSMFIPGDTVIEGTLSSDIFKLVIVNDLFYPEDYVLMSSTTPVIVTGRKSFDFVLTTELGNVTTLNGVDFQDYVILNKENVLKKEMTFENLTIDGELRIDGDVTGLNMTENKLLNETCNISSDIMFLNLNVLGNVTYDTLFMNKRPLNLGDLLLRTDKEVEITGTKTFLNNVAMKSNVTITSGMVNGHLLDEFATTDTDQVFPNLIEILPNVTFGNVTFGATKKLEDFLKQNTNSSGCLDKAVVFKSPITVDELFFDTLNGNISYEVFNERVNETFRNVSLENLIAETVFADEITSKVINGLDFDDFVKNATSANIIDEYITDRLEADRLNVSFINGMSIDEIKMLQDKLDDILHNIRNGNVTLDSLQVTGMITTNLLNGKVFTDLYNEDEIDTVIFKEDVSIQNLTILGLLNGFNFTELVLDTVLKTDTNITIDGFKVFDRINCDELHTSFLNGRPIENLLDPFKDQVLTGPVVVNGTVTVLKEFNTSGNIGDVPFYDLMNRFKSLGNNTYELHGNVRFPENTTIENLHIDGLIYGRNFDSFLNSVVFINEDNVTISGTKVFKNSITFNDEFTVRDKLNDVDLKRFQEKAIFINKPFSVKSKIIFKNGIKVKKNVQVGTKFETKSIMGIDVNDLKYNILYLNRPNHIEVPLTFTNVIFESNVQVEKFNDLDMKLLIPLHTDQMIPVPALNCRNVTVEKLQILGRVNEQNLQEIQDTTFMMTGDQDITGHFNFRGKVHIHHDFNPRFINGIDTTTFIPLNSRSPIVGNFVFESPVYFNKSLRVLSYLNGIDPSRWKAVAVTSNDPLQQFISGKWTVFGNVYFKKGSSGSDILNGINVTDVSNTLAKRHLEMDAILDEKNENLDSVCEDLTELKRYAEKQIYQFNAFDYLQSIKFDNILVSAYHFELDDLDYLLLSYNTCQLHTFLFTGTKFELIGNVSDFGVVEQWTTFRHYQVLYFLTSGRSSCGRSPVNLWMLKNNEFQHVLDLGHNIDSRKVNQDVFLMLINNREQLRSSGRIIEELEKSLSPVADDDDMQIVLQTDQMLLSSKHGIYEYNINRSSNSSLRKSSRKPEILNFEAGFLQKEMFLYYDKEVSKNRIFIGNNDGNQKKILQTIKAHRPTSFVILNFDGAIETLLVFIENKRKLRIYEYKGIQGFVYKDIIKMNVDNLFSFKIRKYPNMAKRYCLALFRENKLTILEALMYGEKLDMGPLTC</sequence>
<dbReference type="OrthoDB" id="6022258at2759"/>